<keyword evidence="2 5" id="KW-0812">Transmembrane</keyword>
<evidence type="ECO:0000256" key="5">
    <source>
        <dbReference type="SAM" id="Phobius"/>
    </source>
</evidence>
<evidence type="ECO:0000256" key="3">
    <source>
        <dbReference type="ARBA" id="ARBA00022989"/>
    </source>
</evidence>
<dbReference type="Proteomes" id="UP001576780">
    <property type="component" value="Unassembled WGS sequence"/>
</dbReference>
<feature type="transmembrane region" description="Helical" evidence="5">
    <location>
        <begin position="23"/>
        <end position="47"/>
    </location>
</feature>
<accession>A0ABV4WLM6</accession>
<feature type="transmembrane region" description="Helical" evidence="5">
    <location>
        <begin position="68"/>
        <end position="93"/>
    </location>
</feature>
<keyword evidence="7" id="KW-1185">Reference proteome</keyword>
<comment type="caution">
    <text evidence="6">The sequence shown here is derived from an EMBL/GenBank/DDBJ whole genome shotgun (WGS) entry which is preliminary data.</text>
</comment>
<keyword evidence="4 5" id="KW-0472">Membrane</keyword>
<dbReference type="EMBL" id="JBHFNT010000134">
    <property type="protein sequence ID" value="MFB2835975.1"/>
    <property type="molecule type" value="Genomic_DNA"/>
</dbReference>
<gene>
    <name evidence="6" type="ORF">ACE1CA_15700</name>
</gene>
<evidence type="ECO:0000256" key="2">
    <source>
        <dbReference type="ARBA" id="ARBA00022692"/>
    </source>
</evidence>
<evidence type="ECO:0000256" key="4">
    <source>
        <dbReference type="ARBA" id="ARBA00023136"/>
    </source>
</evidence>
<protein>
    <submittedName>
        <fullName evidence="6">DUF4870 domain-containing protein</fullName>
    </submittedName>
</protein>
<evidence type="ECO:0000256" key="1">
    <source>
        <dbReference type="ARBA" id="ARBA00004141"/>
    </source>
</evidence>
<dbReference type="Pfam" id="PF09685">
    <property type="entry name" value="MamF_MmsF"/>
    <property type="match status" value="1"/>
</dbReference>
<proteinExistence type="predicted"/>
<comment type="subcellular location">
    <subcellularLocation>
        <location evidence="1">Membrane</location>
        <topology evidence="1">Multi-pass membrane protein</topology>
    </subcellularLocation>
</comment>
<reference evidence="6 7" key="1">
    <citation type="submission" date="2024-09" db="EMBL/GenBank/DDBJ databases">
        <title>Floridaenema gen nov. (Aerosakkonemataceae, Aerosakkonematales ord. nov., Cyanobacteria) from benthic tropical and subtropical fresh waters, with the description of four new species.</title>
        <authorList>
            <person name="Moretto J.A."/>
            <person name="Berthold D.E."/>
            <person name="Lefler F.W."/>
            <person name="Huang I.-S."/>
            <person name="Laughinghouse H. IV."/>
        </authorList>
    </citation>
    <scope>NUCLEOTIDE SEQUENCE [LARGE SCALE GENOMIC DNA]</scope>
    <source>
        <strain evidence="6 7">BLCC-F167</strain>
    </source>
</reference>
<dbReference type="RefSeq" id="WP_413278374.1">
    <property type="nucleotide sequence ID" value="NZ_JBHFNT010000134.1"/>
</dbReference>
<organism evidence="6 7">
    <name type="scientific">Floridaenema evergladense BLCC-F167</name>
    <dbReference type="NCBI Taxonomy" id="3153639"/>
    <lineage>
        <taxon>Bacteria</taxon>
        <taxon>Bacillati</taxon>
        <taxon>Cyanobacteriota</taxon>
        <taxon>Cyanophyceae</taxon>
        <taxon>Oscillatoriophycideae</taxon>
        <taxon>Aerosakkonematales</taxon>
        <taxon>Aerosakkonemataceae</taxon>
        <taxon>Floridanema</taxon>
        <taxon>Floridanema evergladense</taxon>
    </lineage>
</organism>
<feature type="transmembrane region" description="Helical" evidence="5">
    <location>
        <begin position="113"/>
        <end position="137"/>
    </location>
</feature>
<dbReference type="InterPro" id="IPR019109">
    <property type="entry name" value="MamF_MmsF"/>
</dbReference>
<sequence>MRQNNESQEVLNWGMWTHLSSLIWIPLMFVGLSFPVLNIVGPLLVWLYKRKDHEFIDEQGKESLNFQLSFTLYNFILALILIVVGVIIGLTLITAPDQPTDAQAGGTLFGLGLVGLSFLLAIILAIAQLILVINAALKAKKGEFYRYPLTIRFLR</sequence>
<name>A0ABV4WLM6_9CYAN</name>
<evidence type="ECO:0000313" key="7">
    <source>
        <dbReference type="Proteomes" id="UP001576780"/>
    </source>
</evidence>
<evidence type="ECO:0000313" key="6">
    <source>
        <dbReference type="EMBL" id="MFB2835975.1"/>
    </source>
</evidence>
<keyword evidence="3 5" id="KW-1133">Transmembrane helix</keyword>